<sequence>MSNSIYSEDSSEKVEKDFTLSVLTEDKAGLLNHITIIFTRRKMNIISLNVSTTEVAGVSRFTIVLHSTRETIEKVVKQIRKLIDVLGAFVYEDHEIYYQEIALYKVPTKVFLNGSKIEDLVRNSGARILVIEEDHIIIEKTGHKKDTHDLYKKLEPHGLLEFVRSGRVAISKSKRKTEAYIKQLEDAPSHYLSIKDF</sequence>
<evidence type="ECO:0000256" key="5">
    <source>
        <dbReference type="ARBA" id="ARBA00022605"/>
    </source>
</evidence>
<dbReference type="SUPFAM" id="SSF55021">
    <property type="entry name" value="ACT-like"/>
    <property type="match status" value="2"/>
</dbReference>
<evidence type="ECO:0000256" key="2">
    <source>
        <dbReference type="ARBA" id="ARBA00005025"/>
    </source>
</evidence>
<comment type="pathway">
    <text evidence="2 8">Amino-acid biosynthesis; L-valine biosynthesis; L-valine from pyruvate: step 1/4.</text>
</comment>
<evidence type="ECO:0000256" key="6">
    <source>
        <dbReference type="ARBA" id="ARBA00023304"/>
    </source>
</evidence>
<dbReference type="InterPro" id="IPR019455">
    <property type="entry name" value="Acetolactate_synth_ssu_C"/>
</dbReference>
<dbReference type="InterPro" id="IPR004789">
    <property type="entry name" value="Acetalactate_synth_ssu"/>
</dbReference>
<organism evidence="10 11">
    <name type="scientific">Marinoscillum luteum</name>
    <dbReference type="NCBI Taxonomy" id="861051"/>
    <lineage>
        <taxon>Bacteria</taxon>
        <taxon>Pseudomonadati</taxon>
        <taxon>Bacteroidota</taxon>
        <taxon>Cytophagia</taxon>
        <taxon>Cytophagales</taxon>
        <taxon>Reichenbachiellaceae</taxon>
        <taxon>Marinoscillum</taxon>
    </lineage>
</organism>
<evidence type="ECO:0000256" key="4">
    <source>
        <dbReference type="ARBA" id="ARBA00011744"/>
    </source>
</evidence>
<comment type="similarity">
    <text evidence="3 8">Belongs to the acetolactate synthase small subunit family.</text>
</comment>
<evidence type="ECO:0000259" key="9">
    <source>
        <dbReference type="PROSITE" id="PS51671"/>
    </source>
</evidence>
<dbReference type="InterPro" id="IPR002912">
    <property type="entry name" value="ACT_dom"/>
</dbReference>
<dbReference type="EMBL" id="JBIPKE010000020">
    <property type="protein sequence ID" value="MFH6985919.1"/>
    <property type="molecule type" value="Genomic_DNA"/>
</dbReference>
<comment type="function">
    <text evidence="8">Catalyzes the conversion of 2 pyruvate molecules into acetolactate in the first common step of the biosynthetic pathway of the branched-amino acids such as leucine, isoleucine, and valine.</text>
</comment>
<dbReference type="Gene3D" id="3.30.70.260">
    <property type="match status" value="1"/>
</dbReference>
<evidence type="ECO:0000256" key="3">
    <source>
        <dbReference type="ARBA" id="ARBA00006341"/>
    </source>
</evidence>
<dbReference type="PANTHER" id="PTHR30239">
    <property type="entry name" value="ACETOLACTATE SYNTHASE SMALL SUBUNIT"/>
    <property type="match status" value="1"/>
</dbReference>
<dbReference type="Pfam" id="PF22629">
    <property type="entry name" value="ACT_AHAS_ss"/>
    <property type="match status" value="1"/>
</dbReference>
<evidence type="ECO:0000256" key="7">
    <source>
        <dbReference type="ARBA" id="ARBA00048670"/>
    </source>
</evidence>
<feature type="domain" description="ACT" evidence="9">
    <location>
        <begin position="19"/>
        <end position="93"/>
    </location>
</feature>
<dbReference type="RefSeq" id="WP_159582069.1">
    <property type="nucleotide sequence ID" value="NZ_JBIPKE010000020.1"/>
</dbReference>
<dbReference type="InterPro" id="IPR045865">
    <property type="entry name" value="ACT-like_dom_sf"/>
</dbReference>
<evidence type="ECO:0000313" key="11">
    <source>
        <dbReference type="Proteomes" id="UP001610063"/>
    </source>
</evidence>
<dbReference type="GO" id="GO:0003984">
    <property type="term" value="F:acetolactate synthase activity"/>
    <property type="evidence" value="ECO:0007669"/>
    <property type="project" value="UniProtKB-EC"/>
</dbReference>
<name>A0ABW7NEF4_9BACT</name>
<comment type="pathway">
    <text evidence="1 8">Amino-acid biosynthesis; L-isoleucine biosynthesis; L-isoleucine from 2-oxobutanoate: step 1/4.</text>
</comment>
<evidence type="ECO:0000256" key="8">
    <source>
        <dbReference type="RuleBase" id="RU368092"/>
    </source>
</evidence>
<evidence type="ECO:0000256" key="1">
    <source>
        <dbReference type="ARBA" id="ARBA00004974"/>
    </source>
</evidence>
<reference evidence="10 11" key="1">
    <citation type="journal article" date="2013" name="Int. J. Syst. Evol. Microbiol.">
        <title>Marinoscillum luteum sp. nov., isolated from marine sediment.</title>
        <authorList>
            <person name="Cha I.T."/>
            <person name="Park S.J."/>
            <person name="Kim S.J."/>
            <person name="Kim J.G."/>
            <person name="Jung M.Y."/>
            <person name="Shin K.S."/>
            <person name="Kwon K.K."/>
            <person name="Yang S.H."/>
            <person name="Seo Y.S."/>
            <person name="Rhee S.K."/>
        </authorList>
    </citation>
    <scope>NUCLEOTIDE SEQUENCE [LARGE SCALE GENOMIC DNA]</scope>
    <source>
        <strain evidence="10 11">KCTC 23939</strain>
    </source>
</reference>
<comment type="catalytic activity">
    <reaction evidence="7 8">
        <text>2 pyruvate + H(+) = (2S)-2-acetolactate + CO2</text>
        <dbReference type="Rhea" id="RHEA:25249"/>
        <dbReference type="ChEBI" id="CHEBI:15361"/>
        <dbReference type="ChEBI" id="CHEBI:15378"/>
        <dbReference type="ChEBI" id="CHEBI:16526"/>
        <dbReference type="ChEBI" id="CHEBI:58476"/>
        <dbReference type="EC" id="2.2.1.6"/>
    </reaction>
</comment>
<keyword evidence="11" id="KW-1185">Reference proteome</keyword>
<keyword evidence="8 10" id="KW-0808">Transferase</keyword>
<dbReference type="PANTHER" id="PTHR30239:SF0">
    <property type="entry name" value="ACETOLACTATE SYNTHASE SMALL SUBUNIT 1, CHLOROPLASTIC"/>
    <property type="match status" value="1"/>
</dbReference>
<proteinExistence type="inferred from homology"/>
<comment type="subunit">
    <text evidence="4 8">Dimer of large and small chains.</text>
</comment>
<dbReference type="Proteomes" id="UP001610063">
    <property type="component" value="Unassembled WGS sequence"/>
</dbReference>
<dbReference type="CDD" id="cd04878">
    <property type="entry name" value="ACT_AHAS"/>
    <property type="match status" value="1"/>
</dbReference>
<dbReference type="InterPro" id="IPR027271">
    <property type="entry name" value="Acetolactate_synth/TF_NikR_C"/>
</dbReference>
<dbReference type="PROSITE" id="PS51671">
    <property type="entry name" value="ACT"/>
    <property type="match status" value="1"/>
</dbReference>
<dbReference type="Gene3D" id="3.30.70.1150">
    <property type="entry name" value="ACT-like. Chain A, domain 2"/>
    <property type="match status" value="1"/>
</dbReference>
<dbReference type="NCBIfam" id="TIGR00119">
    <property type="entry name" value="acolac_sm"/>
    <property type="match status" value="1"/>
</dbReference>
<dbReference type="InterPro" id="IPR054480">
    <property type="entry name" value="AHAS_small-like_ACT"/>
</dbReference>
<dbReference type="EC" id="2.2.1.6" evidence="8"/>
<gene>
    <name evidence="10" type="primary">ilvN</name>
    <name evidence="10" type="ORF">ACHKAR_20865</name>
</gene>
<dbReference type="Pfam" id="PF10369">
    <property type="entry name" value="ALS_ss_C"/>
    <property type="match status" value="1"/>
</dbReference>
<keyword evidence="5 8" id="KW-0028">Amino-acid biosynthesis</keyword>
<dbReference type="InterPro" id="IPR039557">
    <property type="entry name" value="AHAS_ACT"/>
</dbReference>
<accession>A0ABW7NEF4</accession>
<protein>
    <recommendedName>
        <fullName evidence="8">Acetolactate synthase small subunit</fullName>
        <shortName evidence="8">AHAS</shortName>
        <shortName evidence="8">ALS</shortName>
        <ecNumber evidence="8">2.2.1.6</ecNumber>
    </recommendedName>
    <alternativeName>
        <fullName evidence="8">Acetohydroxy-acid synthase small subunit</fullName>
    </alternativeName>
</protein>
<keyword evidence="6 8" id="KW-0100">Branched-chain amino acid biosynthesis</keyword>
<evidence type="ECO:0000313" key="10">
    <source>
        <dbReference type="EMBL" id="MFH6985919.1"/>
    </source>
</evidence>
<comment type="caution">
    <text evidence="10">The sequence shown here is derived from an EMBL/GenBank/DDBJ whole genome shotgun (WGS) entry which is preliminary data.</text>
</comment>